<dbReference type="AlphaFoldDB" id="A0A550CFL0"/>
<dbReference type="OrthoDB" id="10599164at2759"/>
<organism evidence="2 3">
    <name type="scientific">Schizophyllum amplum</name>
    <dbReference type="NCBI Taxonomy" id="97359"/>
    <lineage>
        <taxon>Eukaryota</taxon>
        <taxon>Fungi</taxon>
        <taxon>Dikarya</taxon>
        <taxon>Basidiomycota</taxon>
        <taxon>Agaricomycotina</taxon>
        <taxon>Agaricomycetes</taxon>
        <taxon>Agaricomycetidae</taxon>
        <taxon>Agaricales</taxon>
        <taxon>Schizophyllaceae</taxon>
        <taxon>Schizophyllum</taxon>
    </lineage>
</organism>
<name>A0A550CFL0_9AGAR</name>
<evidence type="ECO:0000313" key="2">
    <source>
        <dbReference type="EMBL" id="TRM63466.1"/>
    </source>
</evidence>
<feature type="region of interest" description="Disordered" evidence="1">
    <location>
        <begin position="358"/>
        <end position="430"/>
    </location>
</feature>
<feature type="region of interest" description="Disordered" evidence="1">
    <location>
        <begin position="1"/>
        <end position="20"/>
    </location>
</feature>
<evidence type="ECO:0000256" key="1">
    <source>
        <dbReference type="SAM" id="MobiDB-lite"/>
    </source>
</evidence>
<protein>
    <submittedName>
        <fullName evidence="2">Uncharacterized protein</fullName>
    </submittedName>
</protein>
<dbReference type="EMBL" id="VDMD01000009">
    <property type="protein sequence ID" value="TRM63466.1"/>
    <property type="molecule type" value="Genomic_DNA"/>
</dbReference>
<proteinExistence type="predicted"/>
<evidence type="ECO:0000313" key="3">
    <source>
        <dbReference type="Proteomes" id="UP000320762"/>
    </source>
</evidence>
<gene>
    <name evidence="2" type="ORF">BD626DRAFT_568865</name>
</gene>
<accession>A0A550CFL0</accession>
<feature type="compositionally biased region" description="Low complexity" evidence="1">
    <location>
        <begin position="1"/>
        <end position="19"/>
    </location>
</feature>
<feature type="compositionally biased region" description="Low complexity" evidence="1">
    <location>
        <begin position="420"/>
        <end position="430"/>
    </location>
</feature>
<feature type="compositionally biased region" description="Acidic residues" evidence="1">
    <location>
        <begin position="361"/>
        <end position="404"/>
    </location>
</feature>
<feature type="region of interest" description="Disordered" evidence="1">
    <location>
        <begin position="27"/>
        <end position="81"/>
    </location>
</feature>
<dbReference type="Proteomes" id="UP000320762">
    <property type="component" value="Unassembled WGS sequence"/>
</dbReference>
<feature type="compositionally biased region" description="Acidic residues" evidence="1">
    <location>
        <begin position="61"/>
        <end position="71"/>
    </location>
</feature>
<comment type="caution">
    <text evidence="2">The sequence shown here is derived from an EMBL/GenBank/DDBJ whole genome shotgun (WGS) entry which is preliminary data.</text>
</comment>
<reference evidence="2 3" key="1">
    <citation type="journal article" date="2019" name="New Phytol.">
        <title>Comparative genomics reveals unique wood-decay strategies and fruiting body development in the Schizophyllaceae.</title>
        <authorList>
            <person name="Almasi E."/>
            <person name="Sahu N."/>
            <person name="Krizsan K."/>
            <person name="Balint B."/>
            <person name="Kovacs G.M."/>
            <person name="Kiss B."/>
            <person name="Cseklye J."/>
            <person name="Drula E."/>
            <person name="Henrissat B."/>
            <person name="Nagy I."/>
            <person name="Chovatia M."/>
            <person name="Adam C."/>
            <person name="LaButti K."/>
            <person name="Lipzen A."/>
            <person name="Riley R."/>
            <person name="Grigoriev I.V."/>
            <person name="Nagy L.G."/>
        </authorList>
    </citation>
    <scope>NUCLEOTIDE SEQUENCE [LARGE SCALE GENOMIC DNA]</scope>
    <source>
        <strain evidence="2 3">NL-1724</strain>
    </source>
</reference>
<sequence>MSATVSSSLESLNSSFTSARSSLGMYLRPSRFKRRRKESPGSLAYNPELDFEDQSSHSSQEIEESDTDPEEAVLPRTPPGHVHRFKKAPRALHNSLAVTQPGGKICPVMSIRRPGQVAHFVAQATVEDVLERFDLILGLEKGYFNLHCTSNVVYCSADIHHAMDAGFCLFLPSSDVLQAMRDAIRNFGVPPDREYEPRSQVNAAIPPETPRNSAGYVHHELVFGRHLSRPYRFIPLDCWPENRSIYRVTNVNADSGDYDVEFFRPPFVRNGELAMPEVDLHVDPYFVVWKAYVALTQRPSRTSRLPIMPGSEAMTAQLLVRKELDIVHEIGLFIEFLTLPAAFKMSPLRRDRINNELQSAEQDDDDEKDDYDQEEVSQEGDERTDDEYEGDEDEDDDHGDDEHEADTPAIGNDAHDSDESVSSDGSSDGIVGELHHSLLAAFKEVAPK</sequence>
<keyword evidence="3" id="KW-1185">Reference proteome</keyword>